<keyword evidence="1" id="KW-1185">Reference proteome</keyword>
<dbReference type="WBParaSite" id="nRc.2.0.1.t00944-RA">
    <property type="protein sequence ID" value="nRc.2.0.1.t00944-RA"/>
    <property type="gene ID" value="nRc.2.0.1.g00944"/>
</dbReference>
<dbReference type="AlphaFoldDB" id="A0A915HHN5"/>
<evidence type="ECO:0000313" key="1">
    <source>
        <dbReference type="Proteomes" id="UP000887565"/>
    </source>
</evidence>
<dbReference type="Proteomes" id="UP000887565">
    <property type="component" value="Unplaced"/>
</dbReference>
<reference evidence="2" key="1">
    <citation type="submission" date="2022-11" db="UniProtKB">
        <authorList>
            <consortium name="WormBaseParasite"/>
        </authorList>
    </citation>
    <scope>IDENTIFICATION</scope>
</reference>
<proteinExistence type="predicted"/>
<organism evidence="1 2">
    <name type="scientific">Romanomermis culicivorax</name>
    <name type="common">Nematode worm</name>
    <dbReference type="NCBI Taxonomy" id="13658"/>
    <lineage>
        <taxon>Eukaryota</taxon>
        <taxon>Metazoa</taxon>
        <taxon>Ecdysozoa</taxon>
        <taxon>Nematoda</taxon>
        <taxon>Enoplea</taxon>
        <taxon>Dorylaimia</taxon>
        <taxon>Mermithida</taxon>
        <taxon>Mermithoidea</taxon>
        <taxon>Mermithidae</taxon>
        <taxon>Romanomermis</taxon>
    </lineage>
</organism>
<sequence length="128" mass="14423">MYLASGRTIFLYFLFSRDRKTAKLAQHTAIKFLWIQINPGKIKLTFQPLDFNSLALSKISLTDRVTLELSLSKFTFLKGGGSIFSEPNVSILFSFELCVRLTADGKRNLEFKPPIPIGLAIDDDEDCS</sequence>
<evidence type="ECO:0000313" key="2">
    <source>
        <dbReference type="WBParaSite" id="nRc.2.0.1.t00944-RA"/>
    </source>
</evidence>
<protein>
    <submittedName>
        <fullName evidence="2">Uncharacterized protein</fullName>
    </submittedName>
</protein>
<name>A0A915HHN5_ROMCU</name>
<accession>A0A915HHN5</accession>